<dbReference type="InterPro" id="IPR049980">
    <property type="entry name" value="LTA4H_cat"/>
</dbReference>
<dbReference type="Gene3D" id="1.10.390.10">
    <property type="entry name" value="Neutral Protease Domain 2"/>
    <property type="match status" value="1"/>
</dbReference>
<comment type="caution">
    <text evidence="16">The sequence shown here is derived from an EMBL/GenBank/DDBJ whole genome shotgun (WGS) entry which is preliminary data.</text>
</comment>
<keyword evidence="9" id="KW-0378">Hydrolase</keyword>
<dbReference type="Gene3D" id="3.30.2010.30">
    <property type="match status" value="1"/>
</dbReference>
<evidence type="ECO:0000256" key="14">
    <source>
        <dbReference type="PIRSR" id="PIRSR634015-3"/>
    </source>
</evidence>
<keyword evidence="8 14" id="KW-0479">Metal-binding</keyword>
<evidence type="ECO:0000256" key="2">
    <source>
        <dbReference type="ARBA" id="ARBA00004496"/>
    </source>
</evidence>
<dbReference type="Pfam" id="PF09127">
    <property type="entry name" value="Leuk-A4-hydro_C"/>
    <property type="match status" value="1"/>
</dbReference>
<dbReference type="Pfam" id="PF17900">
    <property type="entry name" value="Peptidase_M1_N"/>
    <property type="match status" value="1"/>
</dbReference>
<dbReference type="Proteomes" id="UP000652681">
    <property type="component" value="Unassembled WGS sequence"/>
</dbReference>
<evidence type="ECO:0000256" key="5">
    <source>
        <dbReference type="ARBA" id="ARBA00015611"/>
    </source>
</evidence>
<evidence type="ECO:0000256" key="13">
    <source>
        <dbReference type="PIRSR" id="PIRSR634015-2"/>
    </source>
</evidence>
<dbReference type="SUPFAM" id="SSF63737">
    <property type="entry name" value="Leukotriene A4 hydrolase N-terminal domain"/>
    <property type="match status" value="1"/>
</dbReference>
<feature type="active site" description="Proton acceptor" evidence="12">
    <location>
        <position position="320"/>
    </location>
</feature>
<dbReference type="GO" id="GO:0008270">
    <property type="term" value="F:zinc ion binding"/>
    <property type="evidence" value="ECO:0007669"/>
    <property type="project" value="InterPro"/>
</dbReference>
<keyword evidence="17" id="KW-1185">Reference proteome</keyword>
<evidence type="ECO:0000256" key="10">
    <source>
        <dbReference type="ARBA" id="ARBA00022833"/>
    </source>
</evidence>
<evidence type="ECO:0000256" key="8">
    <source>
        <dbReference type="ARBA" id="ARBA00022723"/>
    </source>
</evidence>
<feature type="active site" description="Proton donor" evidence="12">
    <location>
        <position position="405"/>
    </location>
</feature>
<dbReference type="InterPro" id="IPR045357">
    <property type="entry name" value="Aminopeptidase_N-like_N"/>
</dbReference>
<dbReference type="PANTHER" id="PTHR45726">
    <property type="entry name" value="LEUKOTRIENE A-4 HYDROLASE"/>
    <property type="match status" value="1"/>
</dbReference>
<proteinExistence type="inferred from homology"/>
<comment type="cofactor">
    <cofactor evidence="14">
        <name>Zn(2+)</name>
        <dbReference type="ChEBI" id="CHEBI:29105"/>
    </cofactor>
    <text evidence="14">Binds 1 zinc ion per subunit.</text>
</comment>
<dbReference type="InterPro" id="IPR038502">
    <property type="entry name" value="M1_LTA-4_hydro/amino_C_sf"/>
</dbReference>
<feature type="binding site" evidence="14">
    <location>
        <position position="323"/>
    </location>
    <ligand>
        <name>Zn(2+)</name>
        <dbReference type="ChEBI" id="CHEBI:29105"/>
        <note>catalytic</note>
    </ligand>
</feature>
<evidence type="ECO:0000313" key="16">
    <source>
        <dbReference type="EMBL" id="MBC9813920.1"/>
    </source>
</evidence>
<comment type="subcellular location">
    <subcellularLocation>
        <location evidence="2">Cytoplasm</location>
    </subcellularLocation>
</comment>
<dbReference type="Gene3D" id="2.60.40.1730">
    <property type="entry name" value="tricorn interacting facor f3 domain"/>
    <property type="match status" value="1"/>
</dbReference>
<evidence type="ECO:0000259" key="15">
    <source>
        <dbReference type="SMART" id="SM01263"/>
    </source>
</evidence>
<dbReference type="InterPro" id="IPR015211">
    <property type="entry name" value="Peptidase_M1_C"/>
</dbReference>
<dbReference type="GO" id="GO:0008237">
    <property type="term" value="F:metallopeptidase activity"/>
    <property type="evidence" value="ECO:0007669"/>
    <property type="project" value="UniProtKB-KW"/>
</dbReference>
<dbReference type="InterPro" id="IPR001930">
    <property type="entry name" value="Peptidase_M1"/>
</dbReference>
<feature type="binding site" evidence="13">
    <location>
        <begin position="163"/>
        <end position="165"/>
    </location>
    <ligand>
        <name>a peptide</name>
        <dbReference type="ChEBI" id="CHEBI:60466"/>
    </ligand>
</feature>
<accession>A0A8J6PNN9</accession>
<evidence type="ECO:0000256" key="4">
    <source>
        <dbReference type="ARBA" id="ARBA00012564"/>
    </source>
</evidence>
<evidence type="ECO:0000256" key="7">
    <source>
        <dbReference type="ARBA" id="ARBA00022670"/>
    </source>
</evidence>
<comment type="catalytic activity">
    <reaction evidence="1">
        <text>Release of an N-terminal amino acid, Xaa-|-Yaa- from a peptide, amide or arylamide. Xaa is preferably Ala, but may be most amino acids including Pro (slow action). When a terminal hydrophobic residue is followed by a prolyl residue, the two may be released as an intact Xaa-Pro dipeptide.</text>
        <dbReference type="EC" id="3.4.11.2"/>
    </reaction>
</comment>
<dbReference type="PANTHER" id="PTHR45726:SF3">
    <property type="entry name" value="LEUKOTRIENE A-4 HYDROLASE"/>
    <property type="match status" value="1"/>
</dbReference>
<dbReference type="InterPro" id="IPR042097">
    <property type="entry name" value="Aminopeptidase_N-like_N_sf"/>
</dbReference>
<dbReference type="SUPFAM" id="SSF48371">
    <property type="entry name" value="ARM repeat"/>
    <property type="match status" value="1"/>
</dbReference>
<keyword evidence="11" id="KW-0482">Metalloprotease</keyword>
<feature type="binding site" evidence="14">
    <location>
        <position position="342"/>
    </location>
    <ligand>
        <name>Zn(2+)</name>
        <dbReference type="ChEBI" id="CHEBI:29105"/>
        <note>catalytic</note>
    </ligand>
</feature>
<feature type="binding site" evidence="13">
    <location>
        <begin position="578"/>
        <end position="580"/>
    </location>
    <ligand>
        <name>a peptide</name>
        <dbReference type="ChEBI" id="CHEBI:60466"/>
    </ligand>
</feature>
<dbReference type="GO" id="GO:0005737">
    <property type="term" value="C:cytoplasm"/>
    <property type="evidence" value="ECO:0007669"/>
    <property type="project" value="UniProtKB-SubCell"/>
</dbReference>
<evidence type="ECO:0000256" key="3">
    <source>
        <dbReference type="ARBA" id="ARBA00010136"/>
    </source>
</evidence>
<name>A0A8J6PNN9_9FLAO</name>
<comment type="similarity">
    <text evidence="3">Belongs to the peptidase M1 family.</text>
</comment>
<dbReference type="AlphaFoldDB" id="A0A8J6PNN9"/>
<dbReference type="InterPro" id="IPR014782">
    <property type="entry name" value="Peptidase_M1_dom"/>
</dbReference>
<dbReference type="GO" id="GO:0006508">
    <property type="term" value="P:proteolysis"/>
    <property type="evidence" value="ECO:0007669"/>
    <property type="project" value="UniProtKB-KW"/>
</dbReference>
<sequence>MKSTLFTLLCFIAFLTSCSPSEKQEQNIAEKRRLNDGDIHSYANLDEIHTKHLHLELDVNFDNNTIYGVARHQMVNEKGVDTAVFDVKNIVIQKVTTGQGKEKETDYVIGQDDPIIGAPLMVAIDSTVEFINIYYSTTDKTEALDWLTPELTEGKKYPFMYSQGQTVLTRTWIPIQDSPSNRITYSADVKVPKEFLAVMSATNPTSKNETGEYHFEMKQPIPAYLIAIAVGNLEYRSLGKNCGVYSEPELIDTCAYEFADLQKMINAAEKLYGDYRWEQYDVVVLPYSFPFGGMENPRLTFANPTLITGDRSLVSVIAHELAHSWSGNLVTNASWEDFWLNEGFTVYFENRIMEELYGKEVADILAVIEFQELERTLKKIDQQDTKLKLNLTDRSPDEGMTDIAYIKGAYFLRTLEQVAGRKKFDKFLKKYFSDHAFKTLSTEEFVTYLDHHLLQPNKIDFNTDEWIYEPGIPENCIHITSGRLEKVEKLAEDVANGKNSSKFKKYKRDDLTTQEWMAFIRKLPADIDVKTLKMIDDQLGFKNCGNSEIMCEWYLLAIERGYTLVRPNMEKFLLKTGRLKYLEPIYEELNNSRYQSDKELAKKIIEKAKGNYHPIARISIEEILKS</sequence>
<protein>
    <recommendedName>
        <fullName evidence="5">Aminopeptidase N</fullName>
        <ecNumber evidence="4">3.4.11.2</ecNumber>
    </recommendedName>
</protein>
<dbReference type="FunFam" id="3.30.2010.30:FF:000001">
    <property type="entry name" value="Leukotriene A(4) hydrolase"/>
    <property type="match status" value="1"/>
</dbReference>
<keyword evidence="6" id="KW-0963">Cytoplasm</keyword>
<dbReference type="EMBL" id="JACVEL010000020">
    <property type="protein sequence ID" value="MBC9813920.1"/>
    <property type="molecule type" value="Genomic_DNA"/>
</dbReference>
<dbReference type="PROSITE" id="PS51257">
    <property type="entry name" value="PROKAR_LIPOPROTEIN"/>
    <property type="match status" value="1"/>
</dbReference>
<dbReference type="SUPFAM" id="SSF55486">
    <property type="entry name" value="Metalloproteases ('zincins'), catalytic domain"/>
    <property type="match status" value="1"/>
</dbReference>
<dbReference type="GO" id="GO:0016285">
    <property type="term" value="F:alanyl aminopeptidase activity"/>
    <property type="evidence" value="ECO:0007669"/>
    <property type="project" value="UniProtKB-EC"/>
</dbReference>
<gene>
    <name evidence="16" type="ORF">H9Y05_15695</name>
</gene>
<evidence type="ECO:0000256" key="1">
    <source>
        <dbReference type="ARBA" id="ARBA00000098"/>
    </source>
</evidence>
<keyword evidence="10 14" id="KW-0862">Zinc</keyword>
<organism evidence="16 17">
    <name type="scientific">Taishania pollutisoli</name>
    <dbReference type="NCBI Taxonomy" id="2766479"/>
    <lineage>
        <taxon>Bacteria</taxon>
        <taxon>Pseudomonadati</taxon>
        <taxon>Bacteroidota</taxon>
        <taxon>Flavobacteriia</taxon>
        <taxon>Flavobacteriales</taxon>
        <taxon>Crocinitomicaceae</taxon>
        <taxon>Taishania</taxon>
    </lineage>
</organism>
<evidence type="ECO:0000256" key="6">
    <source>
        <dbReference type="ARBA" id="ARBA00022490"/>
    </source>
</evidence>
<evidence type="ECO:0000256" key="11">
    <source>
        <dbReference type="ARBA" id="ARBA00023049"/>
    </source>
</evidence>
<dbReference type="Gene3D" id="1.25.40.320">
    <property type="entry name" value="Peptidase M1, leukotriene A4 hydrolase/aminopeptidase C-terminal domain"/>
    <property type="match status" value="1"/>
</dbReference>
<dbReference type="SMART" id="SM01263">
    <property type="entry name" value="Leuk-A4-hydro_C"/>
    <property type="match status" value="1"/>
</dbReference>
<evidence type="ECO:0000256" key="9">
    <source>
        <dbReference type="ARBA" id="ARBA00022801"/>
    </source>
</evidence>
<dbReference type="Pfam" id="PF01433">
    <property type="entry name" value="Peptidase_M1"/>
    <property type="match status" value="1"/>
</dbReference>
<dbReference type="InterPro" id="IPR016024">
    <property type="entry name" value="ARM-type_fold"/>
</dbReference>
<dbReference type="CDD" id="cd09599">
    <property type="entry name" value="M1_LTA4H"/>
    <property type="match status" value="1"/>
</dbReference>
<dbReference type="InterPro" id="IPR034015">
    <property type="entry name" value="M1_LTA4H"/>
</dbReference>
<keyword evidence="7" id="KW-0645">Protease</keyword>
<evidence type="ECO:0000313" key="17">
    <source>
        <dbReference type="Proteomes" id="UP000652681"/>
    </source>
</evidence>
<dbReference type="PRINTS" id="PR00756">
    <property type="entry name" value="ALADIPTASE"/>
</dbReference>
<dbReference type="EC" id="3.4.11.2" evidence="4"/>
<reference evidence="16" key="1">
    <citation type="submission" date="2020-09" db="EMBL/GenBank/DDBJ databases">
        <title>Taishania pollutisoli gen. nov., sp. nov., Isolated from Tetrabromobisphenol A-Contaminated Soil.</title>
        <authorList>
            <person name="Chen Q."/>
        </authorList>
    </citation>
    <scope>NUCLEOTIDE SEQUENCE</scope>
    <source>
        <strain evidence="16">CZZ-1</strain>
    </source>
</reference>
<feature type="domain" description="Peptidase M1 leukotriene A4 hydrolase/aminopeptidase C-terminal" evidence="15">
    <location>
        <begin position="482"/>
        <end position="624"/>
    </location>
</feature>
<feature type="binding site" evidence="13">
    <location>
        <begin position="290"/>
        <end position="295"/>
    </location>
    <ligand>
        <name>a peptide</name>
        <dbReference type="ChEBI" id="CHEBI:60466"/>
    </ligand>
</feature>
<evidence type="ECO:0000256" key="12">
    <source>
        <dbReference type="PIRSR" id="PIRSR634015-1"/>
    </source>
</evidence>
<feature type="binding site" evidence="14">
    <location>
        <position position="319"/>
    </location>
    <ligand>
        <name>Zn(2+)</name>
        <dbReference type="ChEBI" id="CHEBI:29105"/>
        <note>catalytic</note>
    </ligand>
</feature>
<dbReference type="InterPro" id="IPR027268">
    <property type="entry name" value="Peptidase_M4/M1_CTD_sf"/>
</dbReference>